<evidence type="ECO:0000313" key="5">
    <source>
        <dbReference type="EMBL" id="OGM19508.1"/>
    </source>
</evidence>
<proteinExistence type="inferred from homology"/>
<gene>
    <name evidence="5" type="ORF">A2771_02660</name>
</gene>
<protein>
    <recommendedName>
        <fullName evidence="7">DUF86 domain-containing protein</fullName>
    </recommendedName>
</protein>
<keyword evidence="1" id="KW-1277">Toxin-antitoxin system</keyword>
<reference evidence="5 6" key="1">
    <citation type="journal article" date="2016" name="Nat. Commun.">
        <title>Thousands of microbial genomes shed light on interconnected biogeochemical processes in an aquifer system.</title>
        <authorList>
            <person name="Anantharaman K."/>
            <person name="Brown C.T."/>
            <person name="Hug L.A."/>
            <person name="Sharon I."/>
            <person name="Castelle C.J."/>
            <person name="Probst A.J."/>
            <person name="Thomas B.C."/>
            <person name="Singh A."/>
            <person name="Wilkins M.J."/>
            <person name="Karaoz U."/>
            <person name="Brodie E.L."/>
            <person name="Williams K.H."/>
            <person name="Hubbard S.S."/>
            <person name="Banfield J.F."/>
        </authorList>
    </citation>
    <scope>NUCLEOTIDE SEQUENCE [LARGE SCALE GENOMIC DNA]</scope>
</reference>
<keyword evidence="3" id="KW-0378">Hydrolase</keyword>
<organism evidence="5 6">
    <name type="scientific">Candidatus Woesebacteria bacterium RIFCSPHIGHO2_01_FULL_38_26b</name>
    <dbReference type="NCBI Taxonomy" id="1802491"/>
    <lineage>
        <taxon>Bacteria</taxon>
        <taxon>Candidatus Woeseibacteriota</taxon>
    </lineage>
</organism>
<dbReference type="InterPro" id="IPR052379">
    <property type="entry name" value="Type_VII_TA_RNase"/>
</dbReference>
<dbReference type="EMBL" id="MGGD01000066">
    <property type="protein sequence ID" value="OGM19508.1"/>
    <property type="molecule type" value="Genomic_DNA"/>
</dbReference>
<evidence type="ECO:0000256" key="1">
    <source>
        <dbReference type="ARBA" id="ARBA00022649"/>
    </source>
</evidence>
<evidence type="ECO:0000313" key="6">
    <source>
        <dbReference type="Proteomes" id="UP000176741"/>
    </source>
</evidence>
<dbReference type="Pfam" id="PF01934">
    <property type="entry name" value="HepT-like"/>
    <property type="match status" value="1"/>
</dbReference>
<dbReference type="Gene3D" id="1.20.120.580">
    <property type="entry name" value="bsu32300-like"/>
    <property type="match status" value="1"/>
</dbReference>
<name>A0A1F7XYL2_9BACT</name>
<evidence type="ECO:0000256" key="4">
    <source>
        <dbReference type="ARBA" id="ARBA00024207"/>
    </source>
</evidence>
<accession>A0A1F7XYL2</accession>
<evidence type="ECO:0000256" key="3">
    <source>
        <dbReference type="ARBA" id="ARBA00022801"/>
    </source>
</evidence>
<dbReference type="InterPro" id="IPR008201">
    <property type="entry name" value="HepT-like"/>
</dbReference>
<dbReference type="GO" id="GO:0110001">
    <property type="term" value="C:toxin-antitoxin complex"/>
    <property type="evidence" value="ECO:0007669"/>
    <property type="project" value="InterPro"/>
</dbReference>
<dbReference type="PANTHER" id="PTHR33397:SF5">
    <property type="entry name" value="RNASE YUTE-RELATED"/>
    <property type="match status" value="1"/>
</dbReference>
<evidence type="ECO:0000256" key="2">
    <source>
        <dbReference type="ARBA" id="ARBA00022722"/>
    </source>
</evidence>
<keyword evidence="2" id="KW-0540">Nuclease</keyword>
<dbReference type="PANTHER" id="PTHR33397">
    <property type="entry name" value="UPF0331 PROTEIN YUTE"/>
    <property type="match status" value="1"/>
</dbReference>
<dbReference type="NCBIfam" id="NF047751">
    <property type="entry name" value="HepT_toxin"/>
    <property type="match status" value="1"/>
</dbReference>
<comment type="similarity">
    <text evidence="4">Belongs to the HepT RNase toxin family.</text>
</comment>
<evidence type="ECO:0008006" key="7">
    <source>
        <dbReference type="Google" id="ProtNLM"/>
    </source>
</evidence>
<dbReference type="GO" id="GO:0016787">
    <property type="term" value="F:hydrolase activity"/>
    <property type="evidence" value="ECO:0007669"/>
    <property type="project" value="UniProtKB-KW"/>
</dbReference>
<dbReference type="GO" id="GO:0004540">
    <property type="term" value="F:RNA nuclease activity"/>
    <property type="evidence" value="ECO:0007669"/>
    <property type="project" value="InterPro"/>
</dbReference>
<dbReference type="AlphaFoldDB" id="A0A1F7XYL2"/>
<comment type="caution">
    <text evidence="5">The sequence shown here is derived from an EMBL/GenBank/DDBJ whole genome shotgun (WGS) entry which is preliminary data.</text>
</comment>
<dbReference type="Proteomes" id="UP000176741">
    <property type="component" value="Unassembled WGS sequence"/>
</dbReference>
<sequence length="148" mass="17388">MLDTSRIAERLSLIRGNSRILERDYKDQPKDRFFKDEMFNASAERLLQTAIQACIDISNHIIASLGLKKPKEDTAETFRILYKEGILPEDFAKTMVSITGYRNVLVHGYLDVDKEETYKNINFHLDDLAQFAKYIEEFLERYEAKMKR</sequence>
<dbReference type="InterPro" id="IPR037038">
    <property type="entry name" value="HepT-like_sf"/>
</dbReference>